<organism evidence="1 2">
    <name type="scientific">Camellia lanceoleosa</name>
    <dbReference type="NCBI Taxonomy" id="1840588"/>
    <lineage>
        <taxon>Eukaryota</taxon>
        <taxon>Viridiplantae</taxon>
        <taxon>Streptophyta</taxon>
        <taxon>Embryophyta</taxon>
        <taxon>Tracheophyta</taxon>
        <taxon>Spermatophyta</taxon>
        <taxon>Magnoliopsida</taxon>
        <taxon>eudicotyledons</taxon>
        <taxon>Gunneridae</taxon>
        <taxon>Pentapetalae</taxon>
        <taxon>asterids</taxon>
        <taxon>Ericales</taxon>
        <taxon>Theaceae</taxon>
        <taxon>Camellia</taxon>
    </lineage>
</organism>
<proteinExistence type="predicted"/>
<dbReference type="Proteomes" id="UP001060215">
    <property type="component" value="Chromosome 12"/>
</dbReference>
<protein>
    <submittedName>
        <fullName evidence="1">F-box protein</fullName>
    </submittedName>
</protein>
<reference evidence="1 2" key="1">
    <citation type="journal article" date="2022" name="Plant J.">
        <title>Chromosome-level genome of Camellia lanceoleosa provides a valuable resource for understanding genome evolution and self-incompatibility.</title>
        <authorList>
            <person name="Gong W."/>
            <person name="Xiao S."/>
            <person name="Wang L."/>
            <person name="Liao Z."/>
            <person name="Chang Y."/>
            <person name="Mo W."/>
            <person name="Hu G."/>
            <person name="Li W."/>
            <person name="Zhao G."/>
            <person name="Zhu H."/>
            <person name="Hu X."/>
            <person name="Ji K."/>
            <person name="Xiang X."/>
            <person name="Song Q."/>
            <person name="Yuan D."/>
            <person name="Jin S."/>
            <person name="Zhang L."/>
        </authorList>
    </citation>
    <scope>NUCLEOTIDE SEQUENCE [LARGE SCALE GENOMIC DNA]</scope>
    <source>
        <tissue evidence="1">Fresh and healthy young leaves</tissue>
    </source>
</reference>
<accession>A0ACC0G3Z2</accession>
<evidence type="ECO:0000313" key="2">
    <source>
        <dbReference type="Proteomes" id="UP001060215"/>
    </source>
</evidence>
<comment type="caution">
    <text evidence="1">The sequence shown here is derived from an EMBL/GenBank/DDBJ whole genome shotgun (WGS) entry which is preliminary data.</text>
</comment>
<dbReference type="EMBL" id="CM045769">
    <property type="protein sequence ID" value="KAI7995700.1"/>
    <property type="molecule type" value="Genomic_DNA"/>
</dbReference>
<sequence length="382" mass="43944">MCRGTVLNNRRKASHGNKPNTQLSKETNPDHSTVSGLFLYRNVFLRRSDKTKPKEFFELEFIPLSNHKIPIDENDDAHFKALTVSPGLSGIKILNSCHGLLCCLGYDNIKHAEYYHVLNPTTKQSTTLPEPHLPGLEGLTLAFNPSKSPHYKVVSVWSSSRIVSIKPPYVHDCYYQIEIYSSETGSWRASGEPFTVSAFQLGIQEGVYWNGAIHWFCDGGDALYFNVDQEYLGTMPMPPIPEGKEYYDRASRYAWESRDHLHMIDIYDGAYNRFNVYEMARDYSEWFVKYQVDLDAVGAAFPRMMEILSGNEPFQAYIILTLVREDNDEDSFMVLHIPDGKIIRYNLVDKSFKTMYDEGLIEDPLRDLSWCAQHYIKSYTCV</sequence>
<evidence type="ECO:0000313" key="1">
    <source>
        <dbReference type="EMBL" id="KAI7995700.1"/>
    </source>
</evidence>
<keyword evidence="2" id="KW-1185">Reference proteome</keyword>
<name>A0ACC0G3Z2_9ERIC</name>
<gene>
    <name evidence="1" type="ORF">LOK49_LG11G00281</name>
</gene>